<organism evidence="15 16">
    <name type="scientific">Gymnorhina tibicen</name>
    <name type="common">Australian magpie</name>
    <name type="synonym">Cracticus tibicen</name>
    <dbReference type="NCBI Taxonomy" id="9132"/>
    <lineage>
        <taxon>Eukaryota</taxon>
        <taxon>Metazoa</taxon>
        <taxon>Chordata</taxon>
        <taxon>Craniata</taxon>
        <taxon>Vertebrata</taxon>
        <taxon>Euteleostomi</taxon>
        <taxon>Archelosauria</taxon>
        <taxon>Archosauria</taxon>
        <taxon>Dinosauria</taxon>
        <taxon>Saurischia</taxon>
        <taxon>Theropoda</taxon>
        <taxon>Coelurosauria</taxon>
        <taxon>Aves</taxon>
        <taxon>Neognathae</taxon>
        <taxon>Neoaves</taxon>
        <taxon>Telluraves</taxon>
        <taxon>Australaves</taxon>
        <taxon>Passeriformes</taxon>
        <taxon>Artamidae</taxon>
        <taxon>Gymnorhina</taxon>
    </lineage>
</organism>
<protein>
    <recommendedName>
        <fullName evidence="14">NAD(P)(+)--arginine ADP-ribosyltransferase</fullName>
        <ecNumber evidence="14">2.4.2.31</ecNumber>
    </recommendedName>
    <alternativeName>
        <fullName evidence="14">Mono(ADP-ribosyl)transferase</fullName>
    </alternativeName>
</protein>
<name>A0A7L1B2F9_GYMTI</name>
<keyword evidence="12" id="KW-1015">Disulfide bond</keyword>
<keyword evidence="7" id="KW-0548">Nucleotidyltransferase</keyword>
<dbReference type="GO" id="GO:0016779">
    <property type="term" value="F:nucleotidyltransferase activity"/>
    <property type="evidence" value="ECO:0007669"/>
    <property type="project" value="UniProtKB-KW"/>
</dbReference>
<dbReference type="InterPro" id="IPR050999">
    <property type="entry name" value="ADP-ribosyltransferase_ARG"/>
</dbReference>
<keyword evidence="6 14" id="KW-0808">Transferase</keyword>
<dbReference type="InterPro" id="IPR000768">
    <property type="entry name" value="ART"/>
</dbReference>
<sequence>SELQQNPVFAQVWPMATAKWKKKGSSWSPLSSPAQAIALMAYTMHELYEEFNEAVRKAGRSRQEYRDNFHFKALHFLLTQALARLRVSQGQKCHNVSRGVRDIQFRAKPGDTVRFGQFASTSLSEGTAQLFGTATVFQVYTCHGADIRNFSSYPKQEEVLIPPFETFKVTSVTSDGKSPRIWLRSVGTRSTYNCEWLRGDVTEGTTWGDG</sequence>
<evidence type="ECO:0000256" key="3">
    <source>
        <dbReference type="ARBA" id="ARBA00022525"/>
    </source>
</evidence>
<proteinExistence type="inferred from homology"/>
<evidence type="ECO:0000313" key="15">
    <source>
        <dbReference type="EMBL" id="NXM47504.1"/>
    </source>
</evidence>
<evidence type="ECO:0000256" key="5">
    <source>
        <dbReference type="ARBA" id="ARBA00022676"/>
    </source>
</evidence>
<evidence type="ECO:0000256" key="13">
    <source>
        <dbReference type="ARBA" id="ARBA00047597"/>
    </source>
</evidence>
<keyword evidence="8" id="KW-0732">Signal</keyword>
<dbReference type="FunFam" id="3.90.176.10:FF:000001">
    <property type="entry name" value="NAD(P)(+)--arginine ADP-ribosyltransferase"/>
    <property type="match status" value="1"/>
</dbReference>
<keyword evidence="9 14" id="KW-0521">NADP</keyword>
<evidence type="ECO:0000256" key="9">
    <source>
        <dbReference type="ARBA" id="ARBA00022857"/>
    </source>
</evidence>
<keyword evidence="3" id="KW-0964">Secreted</keyword>
<keyword evidence="4" id="KW-0800">Toxin</keyword>
<dbReference type="GO" id="GO:0106274">
    <property type="term" value="F:NAD+-protein-arginine ADP-ribosyltransferase activity"/>
    <property type="evidence" value="ECO:0007669"/>
    <property type="project" value="UniProtKB-EC"/>
</dbReference>
<feature type="non-terminal residue" evidence="15">
    <location>
        <position position="1"/>
    </location>
</feature>
<dbReference type="Gene3D" id="3.90.176.10">
    <property type="entry name" value="Toxin ADP-ribosyltransferase, Chain A, domain 1"/>
    <property type="match status" value="1"/>
</dbReference>
<dbReference type="GO" id="GO:0046677">
    <property type="term" value="P:response to antibiotic"/>
    <property type="evidence" value="ECO:0007669"/>
    <property type="project" value="UniProtKB-ARBA"/>
</dbReference>
<evidence type="ECO:0000256" key="8">
    <source>
        <dbReference type="ARBA" id="ARBA00022729"/>
    </source>
</evidence>
<keyword evidence="16" id="KW-1185">Reference proteome</keyword>
<dbReference type="SUPFAM" id="SSF56399">
    <property type="entry name" value="ADP-ribosylation"/>
    <property type="match status" value="1"/>
</dbReference>
<dbReference type="Pfam" id="PF01129">
    <property type="entry name" value="ART"/>
    <property type="match status" value="1"/>
</dbReference>
<dbReference type="PANTHER" id="PTHR10339">
    <property type="entry name" value="ADP-RIBOSYLTRANSFERASE"/>
    <property type="match status" value="1"/>
</dbReference>
<comment type="catalytic activity">
    <reaction evidence="13 14">
        <text>L-arginyl-[protein] + NAD(+) = N(omega)-(ADP-D-ribosyl)-L-arginyl-[protein] + nicotinamide + H(+)</text>
        <dbReference type="Rhea" id="RHEA:19149"/>
        <dbReference type="Rhea" id="RHEA-COMP:10532"/>
        <dbReference type="Rhea" id="RHEA-COMP:15087"/>
        <dbReference type="ChEBI" id="CHEBI:15378"/>
        <dbReference type="ChEBI" id="CHEBI:17154"/>
        <dbReference type="ChEBI" id="CHEBI:29965"/>
        <dbReference type="ChEBI" id="CHEBI:57540"/>
        <dbReference type="ChEBI" id="CHEBI:142554"/>
        <dbReference type="EC" id="2.4.2.31"/>
    </reaction>
</comment>
<dbReference type="GO" id="GO:0090729">
    <property type="term" value="F:toxin activity"/>
    <property type="evidence" value="ECO:0007669"/>
    <property type="project" value="UniProtKB-KW"/>
</dbReference>
<dbReference type="AlphaFoldDB" id="A0A7L1B2F9"/>
<comment type="subcellular location">
    <subcellularLocation>
        <location evidence="1">Secreted</location>
    </subcellularLocation>
</comment>
<dbReference type="EMBL" id="VXAZ01007550">
    <property type="protein sequence ID" value="NXM47504.1"/>
    <property type="molecule type" value="Genomic_DNA"/>
</dbReference>
<keyword evidence="11 14" id="KW-0520">NAD</keyword>
<keyword evidence="10" id="KW-0843">Virulence</keyword>
<dbReference type="PROSITE" id="PS51996">
    <property type="entry name" value="TR_MART"/>
    <property type="match status" value="1"/>
</dbReference>
<dbReference type="Proteomes" id="UP000579941">
    <property type="component" value="Unassembled WGS sequence"/>
</dbReference>
<comment type="similarity">
    <text evidence="2 14">Belongs to the Arg-specific ADP-ribosyltransferase family.</text>
</comment>
<dbReference type="EC" id="2.4.2.31" evidence="14"/>
<evidence type="ECO:0000256" key="10">
    <source>
        <dbReference type="ARBA" id="ARBA00023026"/>
    </source>
</evidence>
<evidence type="ECO:0000256" key="14">
    <source>
        <dbReference type="RuleBase" id="RU361228"/>
    </source>
</evidence>
<dbReference type="PROSITE" id="PS01291">
    <property type="entry name" value="ART"/>
    <property type="match status" value="1"/>
</dbReference>
<evidence type="ECO:0000256" key="1">
    <source>
        <dbReference type="ARBA" id="ARBA00004613"/>
    </source>
</evidence>
<reference evidence="15 16" key="1">
    <citation type="submission" date="2019-09" db="EMBL/GenBank/DDBJ databases">
        <title>Bird 10,000 Genomes (B10K) Project - Family phase.</title>
        <authorList>
            <person name="Zhang G."/>
        </authorList>
    </citation>
    <scope>NUCLEOTIDE SEQUENCE [LARGE SCALE GENOMIC DNA]</scope>
    <source>
        <strain evidence="15">B10K-DU-002-05</strain>
        <tissue evidence="15">Muscle</tissue>
    </source>
</reference>
<dbReference type="PANTHER" id="PTHR10339:SF25">
    <property type="entry name" value="SECRETED EXOENZYME S"/>
    <property type="match status" value="1"/>
</dbReference>
<dbReference type="PRINTS" id="PR00970">
    <property type="entry name" value="RIBTRNSFRASE"/>
</dbReference>
<evidence type="ECO:0000256" key="12">
    <source>
        <dbReference type="ARBA" id="ARBA00023157"/>
    </source>
</evidence>
<dbReference type="GO" id="GO:0044194">
    <property type="term" value="C:cytolytic granule"/>
    <property type="evidence" value="ECO:0007669"/>
    <property type="project" value="UniProtKB-ARBA"/>
</dbReference>
<evidence type="ECO:0000256" key="11">
    <source>
        <dbReference type="ARBA" id="ARBA00023027"/>
    </source>
</evidence>
<comment type="caution">
    <text evidence="15">The sequence shown here is derived from an EMBL/GenBank/DDBJ whole genome shotgun (WGS) entry which is preliminary data.</text>
</comment>
<accession>A0A7L1B2F9</accession>
<evidence type="ECO:0000256" key="2">
    <source>
        <dbReference type="ARBA" id="ARBA00009558"/>
    </source>
</evidence>
<dbReference type="GO" id="GO:0005615">
    <property type="term" value="C:extracellular space"/>
    <property type="evidence" value="ECO:0007669"/>
    <property type="project" value="UniProtKB-ARBA"/>
</dbReference>
<feature type="non-terminal residue" evidence="15">
    <location>
        <position position="210"/>
    </location>
</feature>
<evidence type="ECO:0000313" key="16">
    <source>
        <dbReference type="Proteomes" id="UP000579941"/>
    </source>
</evidence>
<evidence type="ECO:0000256" key="4">
    <source>
        <dbReference type="ARBA" id="ARBA00022656"/>
    </source>
</evidence>
<gene>
    <name evidence="15" type="primary">Art1_1</name>
    <name evidence="15" type="ORF">GYMTIB_R02803</name>
</gene>
<keyword evidence="5 14" id="KW-0328">Glycosyltransferase</keyword>
<evidence type="ECO:0000256" key="6">
    <source>
        <dbReference type="ARBA" id="ARBA00022679"/>
    </source>
</evidence>
<dbReference type="GO" id="GO:0003950">
    <property type="term" value="F:NAD+ poly-ADP-ribosyltransferase activity"/>
    <property type="evidence" value="ECO:0007669"/>
    <property type="project" value="TreeGrafter"/>
</dbReference>
<evidence type="ECO:0000256" key="7">
    <source>
        <dbReference type="ARBA" id="ARBA00022695"/>
    </source>
</evidence>